<evidence type="ECO:0000256" key="4">
    <source>
        <dbReference type="ARBA" id="ARBA00023163"/>
    </source>
</evidence>
<evidence type="ECO:0000256" key="5">
    <source>
        <dbReference type="ARBA" id="ARBA00023242"/>
    </source>
</evidence>
<evidence type="ECO:0000256" key="1">
    <source>
        <dbReference type="ARBA" id="ARBA00004123"/>
    </source>
</evidence>
<evidence type="ECO:0000256" key="2">
    <source>
        <dbReference type="ARBA" id="ARBA00023015"/>
    </source>
</evidence>
<proteinExistence type="predicted"/>
<keyword evidence="7" id="KW-1185">Reference proteome</keyword>
<keyword evidence="4" id="KW-0804">Transcription</keyword>
<keyword evidence="3" id="KW-0238">DNA-binding</keyword>
<evidence type="ECO:0000256" key="3">
    <source>
        <dbReference type="ARBA" id="ARBA00023125"/>
    </source>
</evidence>
<keyword evidence="2" id="KW-0805">Transcription regulation</keyword>
<sequence length="130" mass="14599">MASAPFATTSPVMVLMTARASIFHGVWLLFEKELTPSDVGKLNRLVKPKKYAVRYFPTLHHNDKSHGFAKNEANLTSWAPKFCLYSRLESVVKEERLMVVEDDGGIRFVKGISLTGFPAKVVRIGYNNIV</sequence>
<dbReference type="GO" id="GO:0003700">
    <property type="term" value="F:DNA-binding transcription factor activity"/>
    <property type="evidence" value="ECO:0007669"/>
    <property type="project" value="InterPro"/>
</dbReference>
<dbReference type="SUPFAM" id="SSF101936">
    <property type="entry name" value="DNA-binding pseudobarrel domain"/>
    <property type="match status" value="1"/>
</dbReference>
<dbReference type="InterPro" id="IPR044800">
    <property type="entry name" value="LEC2-like"/>
</dbReference>
<dbReference type="InterPro" id="IPR015300">
    <property type="entry name" value="DNA-bd_pseudobarrel_sf"/>
</dbReference>
<name>A0A2U1Q1U0_ARTAN</name>
<accession>A0A2U1Q1U0</accession>
<dbReference type="GO" id="GO:0005634">
    <property type="term" value="C:nucleus"/>
    <property type="evidence" value="ECO:0007669"/>
    <property type="project" value="UniProtKB-SubCell"/>
</dbReference>
<dbReference type="PANTHER" id="PTHR31140">
    <property type="entry name" value="B3 DOMAIN-CONTAINING TRANSCRIPTION FACTOR ABI3"/>
    <property type="match status" value="1"/>
</dbReference>
<organism evidence="6 7">
    <name type="scientific">Artemisia annua</name>
    <name type="common">Sweet wormwood</name>
    <dbReference type="NCBI Taxonomy" id="35608"/>
    <lineage>
        <taxon>Eukaryota</taxon>
        <taxon>Viridiplantae</taxon>
        <taxon>Streptophyta</taxon>
        <taxon>Embryophyta</taxon>
        <taxon>Tracheophyta</taxon>
        <taxon>Spermatophyta</taxon>
        <taxon>Magnoliopsida</taxon>
        <taxon>eudicotyledons</taxon>
        <taxon>Gunneridae</taxon>
        <taxon>Pentapetalae</taxon>
        <taxon>asterids</taxon>
        <taxon>campanulids</taxon>
        <taxon>Asterales</taxon>
        <taxon>Asteraceae</taxon>
        <taxon>Asteroideae</taxon>
        <taxon>Anthemideae</taxon>
        <taxon>Artemisiinae</taxon>
        <taxon>Artemisia</taxon>
    </lineage>
</organism>
<evidence type="ECO:0000313" key="6">
    <source>
        <dbReference type="EMBL" id="PWA91984.1"/>
    </source>
</evidence>
<dbReference type="AlphaFoldDB" id="A0A2U1Q1U0"/>
<keyword evidence="5" id="KW-0539">Nucleus</keyword>
<dbReference type="STRING" id="35608.A0A2U1Q1U0"/>
<reference evidence="6 7" key="1">
    <citation type="journal article" date="2018" name="Mol. Plant">
        <title>The genome of Artemisia annua provides insight into the evolution of Asteraceae family and artemisinin biosynthesis.</title>
        <authorList>
            <person name="Shen Q."/>
            <person name="Zhang L."/>
            <person name="Liao Z."/>
            <person name="Wang S."/>
            <person name="Yan T."/>
            <person name="Shi P."/>
            <person name="Liu M."/>
            <person name="Fu X."/>
            <person name="Pan Q."/>
            <person name="Wang Y."/>
            <person name="Lv Z."/>
            <person name="Lu X."/>
            <person name="Zhang F."/>
            <person name="Jiang W."/>
            <person name="Ma Y."/>
            <person name="Chen M."/>
            <person name="Hao X."/>
            <person name="Li L."/>
            <person name="Tang Y."/>
            <person name="Lv G."/>
            <person name="Zhou Y."/>
            <person name="Sun X."/>
            <person name="Brodelius P.E."/>
            <person name="Rose J.K.C."/>
            <person name="Tang K."/>
        </authorList>
    </citation>
    <scope>NUCLEOTIDE SEQUENCE [LARGE SCALE GENOMIC DNA]</scope>
    <source>
        <strain evidence="7">cv. Huhao1</strain>
        <tissue evidence="6">Leaf</tissue>
    </source>
</reference>
<protein>
    <submittedName>
        <fullName evidence="6">AP2/B3 transcription factor family protein</fullName>
    </submittedName>
</protein>
<comment type="subcellular location">
    <subcellularLocation>
        <location evidence="1">Nucleus</location>
    </subcellularLocation>
</comment>
<dbReference type="EMBL" id="PKPP01000501">
    <property type="protein sequence ID" value="PWA91984.1"/>
    <property type="molecule type" value="Genomic_DNA"/>
</dbReference>
<dbReference type="Gene3D" id="2.40.330.10">
    <property type="entry name" value="DNA-binding pseudobarrel domain"/>
    <property type="match status" value="1"/>
</dbReference>
<evidence type="ECO:0000313" key="7">
    <source>
        <dbReference type="Proteomes" id="UP000245207"/>
    </source>
</evidence>
<gene>
    <name evidence="6" type="ORF">CTI12_AA085040</name>
</gene>
<dbReference type="Proteomes" id="UP000245207">
    <property type="component" value="Unassembled WGS sequence"/>
</dbReference>
<comment type="caution">
    <text evidence="6">The sequence shown here is derived from an EMBL/GenBank/DDBJ whole genome shotgun (WGS) entry which is preliminary data.</text>
</comment>
<dbReference type="OrthoDB" id="2020802at2759"/>
<dbReference type="PANTHER" id="PTHR31140:SF58">
    <property type="entry name" value="DNA-BINDING PROTEIN RAV1"/>
    <property type="match status" value="1"/>
</dbReference>
<dbReference type="GO" id="GO:0003677">
    <property type="term" value="F:DNA binding"/>
    <property type="evidence" value="ECO:0007669"/>
    <property type="project" value="UniProtKB-KW"/>
</dbReference>